<dbReference type="InterPro" id="IPR023401">
    <property type="entry name" value="ODC_N"/>
</dbReference>
<comment type="caution">
    <text evidence="1">The sequence shown here is derived from an EMBL/GenBank/DDBJ whole genome shotgun (WGS) entry which is preliminary data.</text>
</comment>
<dbReference type="InterPro" id="IPR036291">
    <property type="entry name" value="NAD(P)-bd_dom_sf"/>
</dbReference>
<dbReference type="InterPro" id="IPR003462">
    <property type="entry name" value="ODC_Mu_crystall"/>
</dbReference>
<proteinExistence type="predicted"/>
<organism evidence="1 2">
    <name type="scientific">Sphingosinicella soli</name>
    <dbReference type="NCBI Taxonomy" id="333708"/>
    <lineage>
        <taxon>Bacteria</taxon>
        <taxon>Pseudomonadati</taxon>
        <taxon>Pseudomonadota</taxon>
        <taxon>Alphaproteobacteria</taxon>
        <taxon>Sphingomonadales</taxon>
        <taxon>Sphingosinicellaceae</taxon>
        <taxon>Sphingosinicella</taxon>
    </lineage>
</organism>
<dbReference type="Gene3D" id="3.30.1780.10">
    <property type="entry name" value="ornithine cyclodeaminase, domain 1"/>
    <property type="match status" value="1"/>
</dbReference>
<name>A0A7W7B3L8_9SPHN</name>
<evidence type="ECO:0000313" key="2">
    <source>
        <dbReference type="Proteomes" id="UP000566324"/>
    </source>
</evidence>
<dbReference type="EMBL" id="JACHNZ010000042">
    <property type="protein sequence ID" value="MBB4633387.1"/>
    <property type="molecule type" value="Genomic_DNA"/>
</dbReference>
<dbReference type="PANTHER" id="PTHR13812:SF19">
    <property type="entry name" value="KETIMINE REDUCTASE MU-CRYSTALLIN"/>
    <property type="match status" value="1"/>
</dbReference>
<dbReference type="PIRSF" id="PIRSF001439">
    <property type="entry name" value="CryM"/>
    <property type="match status" value="1"/>
</dbReference>
<dbReference type="GO" id="GO:0005737">
    <property type="term" value="C:cytoplasm"/>
    <property type="evidence" value="ECO:0007669"/>
    <property type="project" value="TreeGrafter"/>
</dbReference>
<gene>
    <name evidence="1" type="ORF">GGQ98_003025</name>
</gene>
<dbReference type="SUPFAM" id="SSF51735">
    <property type="entry name" value="NAD(P)-binding Rossmann-fold domains"/>
    <property type="match status" value="1"/>
</dbReference>
<reference evidence="1 2" key="1">
    <citation type="submission" date="2020-08" db="EMBL/GenBank/DDBJ databases">
        <title>Genomic Encyclopedia of Type Strains, Phase IV (KMG-IV): sequencing the most valuable type-strain genomes for metagenomic binning, comparative biology and taxonomic classification.</title>
        <authorList>
            <person name="Goeker M."/>
        </authorList>
    </citation>
    <scope>NUCLEOTIDE SEQUENCE [LARGE SCALE GENOMIC DNA]</scope>
    <source>
        <strain evidence="1 2">DSM 17328</strain>
    </source>
</reference>
<sequence length="338" mass="36058">MSALSPLWISEAEVVVLMDLGEAIDALEAGLRLQADGAAANMSKTHVSWDGGNTLHAIGAAFEGANIIGTKSWAHTHGGATPLLLLWDAESGALLAIVEAFAMGQMRTGAMSGVATRWMSARDADCFALFGTGKQSLAQLAAAAAVRSLRTVRIWGRDKAKRSSFVERAKELGYDFAIETPDSLEQAADGASILTLATRAREPFLTASMVARGAHINAIGAITPEREEFTQDILTRSQLTAADDPIAARKLSREFGRFYADDDARWTDVQAISALVAGGLPRPADTDLSVFKAMGMGVSDLALGIDIYRRARARNLGRQFDQPRRSAARLGKTLGGKR</sequence>
<dbReference type="RefSeq" id="WP_184070955.1">
    <property type="nucleotide sequence ID" value="NZ_JACHNZ010000042.1"/>
</dbReference>
<keyword evidence="1" id="KW-0456">Lyase</keyword>
<accession>A0A7W7B3L8</accession>
<protein>
    <submittedName>
        <fullName evidence="1">Ornithine cyclodeaminase</fullName>
        <ecNumber evidence="1">4.3.1.12</ecNumber>
    </submittedName>
</protein>
<dbReference type="PANTHER" id="PTHR13812">
    <property type="entry name" value="KETIMINE REDUCTASE MU-CRYSTALLIN"/>
    <property type="match status" value="1"/>
</dbReference>
<dbReference type="AlphaFoldDB" id="A0A7W7B3L8"/>
<dbReference type="Gene3D" id="3.40.50.720">
    <property type="entry name" value="NAD(P)-binding Rossmann-like Domain"/>
    <property type="match status" value="1"/>
</dbReference>
<keyword evidence="2" id="KW-1185">Reference proteome</keyword>
<evidence type="ECO:0000313" key="1">
    <source>
        <dbReference type="EMBL" id="MBB4633387.1"/>
    </source>
</evidence>
<dbReference type="Pfam" id="PF02423">
    <property type="entry name" value="OCD_Mu_crystall"/>
    <property type="match status" value="1"/>
</dbReference>
<dbReference type="GO" id="GO:0008473">
    <property type="term" value="F:ornithine cyclodeaminase activity"/>
    <property type="evidence" value="ECO:0007669"/>
    <property type="project" value="UniProtKB-EC"/>
</dbReference>
<dbReference type="Proteomes" id="UP000566324">
    <property type="component" value="Unassembled WGS sequence"/>
</dbReference>
<dbReference type="EC" id="4.3.1.12" evidence="1"/>